<dbReference type="GeneID" id="29063299"/>
<feature type="compositionally biased region" description="Basic residues" evidence="1">
    <location>
        <begin position="128"/>
        <end position="140"/>
    </location>
</feature>
<name>A0A1B3B028_9CAUD</name>
<feature type="region of interest" description="Disordered" evidence="1">
    <location>
        <begin position="116"/>
        <end position="140"/>
    </location>
</feature>
<evidence type="ECO:0000313" key="3">
    <source>
        <dbReference type="Proteomes" id="UP000203019"/>
    </source>
</evidence>
<gene>
    <name evidence="2" type="primary">12</name>
    <name evidence="2" type="ORF">SEA_GHOBES_12</name>
</gene>
<evidence type="ECO:0000256" key="1">
    <source>
        <dbReference type="SAM" id="MobiDB-lite"/>
    </source>
</evidence>
<reference evidence="3" key="1">
    <citation type="submission" date="2016-07" db="EMBL/GenBank/DDBJ databases">
        <authorList>
            <person name="Florea S."/>
            <person name="Webb J.S."/>
            <person name="Jaromczyk J."/>
            <person name="Schardl C.L."/>
        </authorList>
    </citation>
    <scope>NUCLEOTIDE SEQUENCE [LARGE SCALE GENOMIC DNA]</scope>
</reference>
<proteinExistence type="predicted"/>
<sequence>MAKNEVVDVDLDALLAQREEARANGSVTVHQFTFDGETVEKTEGDTFSFKVFGKTWVCRDPQYLTDDEKDQLSPLQFDSDVAAWYLGEEQYDQFTAAGGESWLFLRAFADYQKKVRDENQGNPTRLNRSSRRAQKRGKRA</sequence>
<organism evidence="2 3">
    <name type="scientific">Gordonia phage Ghobes</name>
    <dbReference type="NCBI Taxonomy" id="1887647"/>
    <lineage>
        <taxon>Viruses</taxon>
        <taxon>Duplodnaviria</taxon>
        <taxon>Heunggongvirae</taxon>
        <taxon>Uroviricota</taxon>
        <taxon>Caudoviricetes</taxon>
        <taxon>Ghobesvirus</taxon>
        <taxon>Ghobesvirus ghobes</taxon>
    </lineage>
</organism>
<accession>A0A1B3B028</accession>
<protein>
    <submittedName>
        <fullName evidence="2">Tail assembly chaperone</fullName>
    </submittedName>
</protein>
<dbReference type="Proteomes" id="UP000203019">
    <property type="component" value="Segment"/>
</dbReference>
<dbReference type="OrthoDB" id="6247at10239"/>
<dbReference type="RefSeq" id="YP_009281116.1">
    <property type="nucleotide sequence ID" value="NC_031028.1"/>
</dbReference>
<evidence type="ECO:0000313" key="2">
    <source>
        <dbReference type="EMBL" id="AOE44365.1"/>
    </source>
</evidence>
<dbReference type="EMBL" id="KX557278">
    <property type="protein sequence ID" value="AOE44365.1"/>
    <property type="molecule type" value="Genomic_DNA"/>
</dbReference>
<keyword evidence="3" id="KW-1185">Reference proteome</keyword>
<dbReference type="KEGG" id="vg:29063299"/>